<feature type="chain" id="PRO_5035835456" description="Transmembrane protein" evidence="3">
    <location>
        <begin position="20"/>
        <end position="771"/>
    </location>
</feature>
<evidence type="ECO:0000256" key="1">
    <source>
        <dbReference type="SAM" id="Coils"/>
    </source>
</evidence>
<protein>
    <recommendedName>
        <fullName evidence="6">Transmembrane protein</fullName>
    </recommendedName>
</protein>
<feature type="compositionally biased region" description="Low complexity" evidence="2">
    <location>
        <begin position="124"/>
        <end position="150"/>
    </location>
</feature>
<name>A0A8S1U821_9CILI</name>
<evidence type="ECO:0000313" key="5">
    <source>
        <dbReference type="Proteomes" id="UP000689195"/>
    </source>
</evidence>
<accession>A0A8S1U821</accession>
<proteinExistence type="predicted"/>
<feature type="region of interest" description="Disordered" evidence="2">
    <location>
        <begin position="117"/>
        <end position="150"/>
    </location>
</feature>
<feature type="compositionally biased region" description="Basic and acidic residues" evidence="2">
    <location>
        <begin position="183"/>
        <end position="193"/>
    </location>
</feature>
<keyword evidence="1" id="KW-0175">Coiled coil</keyword>
<evidence type="ECO:0000256" key="3">
    <source>
        <dbReference type="SAM" id="SignalP"/>
    </source>
</evidence>
<sequence length="771" mass="90272">MSIAKQLIILCMLLYNNAGFNTLNLSNIQYDIRNEVHIQQSNQKSLSTIQQIKKQIPSQSNSNLITQTNLETEDLINTQNNQNLQIQQGQSQNVGQSQTLISEDYQVINITNSQELKIQPQEESQNQSQSNTNSQIITNKDNSNNNRQDDNNLQQIIQNEQVEFDDEAGYINDSPLDFDLSEDSNKSQNKQEDQSNYEQSLLKSMNSKDDIGQDDLQLQKSNEIQKSDQDKNELALNKNEDLINKQNIEETFNQDQIMKNSLNDSNELQKQESNINDQSEIPTPYKMKEVQDDNTQDSLKVGYIIENNVETDDYLKDIEENENYNQKQEDLKLKLEQEQEYLKQLKNNQLDDENKLKQLKEQEKIIYDQEQNELQQIKQINGQLEIQEQELQQIESDYSNQSKNINIQSETNEQTQFRPYEGQELIISSEVNYDEGNIEQFEQSQNNSVIEEKAEVQELENNQQVEQNWNQSTQYQETFEQNDYIINSEKESNGVQNYDQSIPAQLQEISIDLNLKSNDLTTQINLSKDVLITANNEQVESSNFDQSLEDPLKQNNQNLKENNTHLENQQENAITNFESHKKEIQELNQNLQDQDNQILNFEDYNQQSNESESQQILSNNSEISLTQNNDSQFANKDQNIQPDNILTYQQQNNNKQIKQFQKDLSYYQIQQLIKRTLNLRGSIQDMLVVQQPSLLFQNNERQHYDQNNENTNNQSWINLNMPKFTEILNLKNEMTMNNMQFQNEKEQIMVSLEGRDIPNSINLLEEQHIKN</sequence>
<comment type="caution">
    <text evidence="4">The sequence shown here is derived from an EMBL/GenBank/DDBJ whole genome shotgun (WGS) entry which is preliminary data.</text>
</comment>
<dbReference type="OrthoDB" id="310337at2759"/>
<evidence type="ECO:0000256" key="2">
    <source>
        <dbReference type="SAM" id="MobiDB-lite"/>
    </source>
</evidence>
<organism evidence="4 5">
    <name type="scientific">Paramecium pentaurelia</name>
    <dbReference type="NCBI Taxonomy" id="43138"/>
    <lineage>
        <taxon>Eukaryota</taxon>
        <taxon>Sar</taxon>
        <taxon>Alveolata</taxon>
        <taxon>Ciliophora</taxon>
        <taxon>Intramacronucleata</taxon>
        <taxon>Oligohymenophorea</taxon>
        <taxon>Peniculida</taxon>
        <taxon>Parameciidae</taxon>
        <taxon>Paramecium</taxon>
    </lineage>
</organism>
<keyword evidence="3" id="KW-0732">Signal</keyword>
<reference evidence="4" key="1">
    <citation type="submission" date="2021-01" db="EMBL/GenBank/DDBJ databases">
        <authorList>
            <consortium name="Genoscope - CEA"/>
            <person name="William W."/>
        </authorList>
    </citation>
    <scope>NUCLEOTIDE SEQUENCE</scope>
</reference>
<gene>
    <name evidence="4" type="ORF">PPENT_87.1.T0350268</name>
</gene>
<feature type="coiled-coil region" evidence="1">
    <location>
        <begin position="318"/>
        <end position="404"/>
    </location>
</feature>
<dbReference type="Proteomes" id="UP000689195">
    <property type="component" value="Unassembled WGS sequence"/>
</dbReference>
<feature type="region of interest" description="Disordered" evidence="2">
    <location>
        <begin position="170"/>
        <end position="199"/>
    </location>
</feature>
<evidence type="ECO:0000313" key="4">
    <source>
        <dbReference type="EMBL" id="CAD8160980.1"/>
    </source>
</evidence>
<dbReference type="EMBL" id="CAJJDO010000035">
    <property type="protein sequence ID" value="CAD8160980.1"/>
    <property type="molecule type" value="Genomic_DNA"/>
</dbReference>
<evidence type="ECO:0008006" key="6">
    <source>
        <dbReference type="Google" id="ProtNLM"/>
    </source>
</evidence>
<keyword evidence="5" id="KW-1185">Reference proteome</keyword>
<feature type="coiled-coil region" evidence="1">
    <location>
        <begin position="549"/>
        <end position="604"/>
    </location>
</feature>
<dbReference type="AlphaFoldDB" id="A0A8S1U821"/>
<feature type="signal peptide" evidence="3">
    <location>
        <begin position="1"/>
        <end position="19"/>
    </location>
</feature>